<dbReference type="PROSITE" id="PS00109">
    <property type="entry name" value="PROTEIN_KINASE_TYR"/>
    <property type="match status" value="1"/>
</dbReference>
<feature type="domain" description="Fungal-type protein kinase" evidence="2">
    <location>
        <begin position="470"/>
        <end position="639"/>
    </location>
</feature>
<feature type="region of interest" description="Disordered" evidence="1">
    <location>
        <begin position="320"/>
        <end position="402"/>
    </location>
</feature>
<sequence>MKAIQYLWRLEQRNKDNPECLESWLSELYDKVGVVDVPLDEFLDRFVPCDMSNYPQSGIADPFKTLRRLNVKDEKQMYDPLVHAFNAMMMDIHGDVDGLTFLRRDKKSIPTPYKELAPAMSKTFPDIIGVLPGTPVDEEAPWSQIGLVVEIKGANHLDPMDSASQRANADLVQIADTALNLLSAHGAQYAYVLHVLGCFARIYRFDHASAVVSRCFDYIDKHQFISKFFYRLLRPPYSDQIVLNGQDNFSFAVTESFVRGLGIPGLIEEDLYWNRVVTIPSVSRHFLTLRPIHFGSRLFSRATLVQEGLQVYRRSLPEDRRLTREDSNGTSPSLQRKGKAHSINNTWGLVPHGQARRGDDADSSSMVVEHSGAPDVPIEQARADDSVDSRAGRPKDSSSSARDDLLDGFLIERVIIKEQYRQTERMNEVVHYNKINAYLEKHNIPNYGLAKMLYGEDLGSSCSLHVTISATAKDPKNGPQNERSHMRVVLDTVGESLDKFTSTKQLVQAIRDAIIGHLLAYLSGVLHRDVSFGNVMLVRKGVVKLCGFIHDFDYSSPVDSSKFRWKGRQGTPLQGVSLQGTPLSTDERKNLRELENELKERAGTVEFMAMELIDADPKTGVPHQAHHDLESFFWLLVCVVLRHTHHDHRKGKDAVAEIFGATTPRQARERKETIFYRKMFTVKDNAPLNYLLKKLRSMVFHAYIWEGPMFENITQIPVPLTYDAMLEVFDEALGMEGWPEDDAAIPFKPPYSETEGGRDVKIDAGVIGTFRPLKLDVAGPALPSRGGSAPSLPSEPRDADMTQTRPKRGTGRGGEAKSTRSQASGRGTKRKQPIRTRSTAQQTDVDAESSKAAAGPPTTDPGRTAAGAEPPRKKRRTKNWSELVPPREMHERKAKRARRT</sequence>
<dbReference type="InterPro" id="IPR011009">
    <property type="entry name" value="Kinase-like_dom_sf"/>
</dbReference>
<dbReference type="GO" id="GO:0004672">
    <property type="term" value="F:protein kinase activity"/>
    <property type="evidence" value="ECO:0007669"/>
    <property type="project" value="InterPro"/>
</dbReference>
<dbReference type="PANTHER" id="PTHR38248:SF2">
    <property type="entry name" value="FUNK1 11"/>
    <property type="match status" value="1"/>
</dbReference>
<dbReference type="Pfam" id="PF17667">
    <property type="entry name" value="Pkinase_fungal"/>
    <property type="match status" value="1"/>
</dbReference>
<dbReference type="SUPFAM" id="SSF56112">
    <property type="entry name" value="Protein kinase-like (PK-like)"/>
    <property type="match status" value="1"/>
</dbReference>
<dbReference type="OrthoDB" id="5584477at2759"/>
<name>A0A2H3J9L6_WOLCO</name>
<feature type="compositionally biased region" description="Polar residues" evidence="1">
    <location>
        <begin position="835"/>
        <end position="844"/>
    </location>
</feature>
<evidence type="ECO:0000313" key="4">
    <source>
        <dbReference type="Proteomes" id="UP000218811"/>
    </source>
</evidence>
<keyword evidence="4" id="KW-1185">Reference proteome</keyword>
<reference evidence="3 4" key="1">
    <citation type="journal article" date="2012" name="Science">
        <title>The Paleozoic origin of enzymatic lignin decomposition reconstructed from 31 fungal genomes.</title>
        <authorList>
            <person name="Floudas D."/>
            <person name="Binder M."/>
            <person name="Riley R."/>
            <person name="Barry K."/>
            <person name="Blanchette R.A."/>
            <person name="Henrissat B."/>
            <person name="Martinez A.T."/>
            <person name="Otillar R."/>
            <person name="Spatafora J.W."/>
            <person name="Yadav J.S."/>
            <person name="Aerts A."/>
            <person name="Benoit I."/>
            <person name="Boyd A."/>
            <person name="Carlson A."/>
            <person name="Copeland A."/>
            <person name="Coutinho P.M."/>
            <person name="de Vries R.P."/>
            <person name="Ferreira P."/>
            <person name="Findley K."/>
            <person name="Foster B."/>
            <person name="Gaskell J."/>
            <person name="Glotzer D."/>
            <person name="Gorecki P."/>
            <person name="Heitman J."/>
            <person name="Hesse C."/>
            <person name="Hori C."/>
            <person name="Igarashi K."/>
            <person name="Jurgens J.A."/>
            <person name="Kallen N."/>
            <person name="Kersten P."/>
            <person name="Kohler A."/>
            <person name="Kuees U."/>
            <person name="Kumar T.K.A."/>
            <person name="Kuo A."/>
            <person name="LaButti K."/>
            <person name="Larrondo L.F."/>
            <person name="Lindquist E."/>
            <person name="Ling A."/>
            <person name="Lombard V."/>
            <person name="Lucas S."/>
            <person name="Lundell T."/>
            <person name="Martin R."/>
            <person name="McLaughlin D.J."/>
            <person name="Morgenstern I."/>
            <person name="Morin E."/>
            <person name="Murat C."/>
            <person name="Nagy L.G."/>
            <person name="Nolan M."/>
            <person name="Ohm R.A."/>
            <person name="Patyshakuliyeva A."/>
            <person name="Rokas A."/>
            <person name="Ruiz-Duenas F.J."/>
            <person name="Sabat G."/>
            <person name="Salamov A."/>
            <person name="Samejima M."/>
            <person name="Schmutz J."/>
            <person name="Slot J.C."/>
            <person name="St John F."/>
            <person name="Stenlid J."/>
            <person name="Sun H."/>
            <person name="Sun S."/>
            <person name="Syed K."/>
            <person name="Tsang A."/>
            <person name="Wiebenga A."/>
            <person name="Young D."/>
            <person name="Pisabarro A."/>
            <person name="Eastwood D.C."/>
            <person name="Martin F."/>
            <person name="Cullen D."/>
            <person name="Grigoriev I.V."/>
            <person name="Hibbett D.S."/>
        </authorList>
    </citation>
    <scope>NUCLEOTIDE SEQUENCE [LARGE SCALE GENOMIC DNA]</scope>
    <source>
        <strain evidence="3 4">MD-104</strain>
    </source>
</reference>
<feature type="region of interest" description="Disordered" evidence="1">
    <location>
        <begin position="778"/>
        <end position="900"/>
    </location>
</feature>
<dbReference type="Proteomes" id="UP000218811">
    <property type="component" value="Unassembled WGS sequence"/>
</dbReference>
<dbReference type="PANTHER" id="PTHR38248">
    <property type="entry name" value="FUNK1 6"/>
    <property type="match status" value="1"/>
</dbReference>
<evidence type="ECO:0000259" key="2">
    <source>
        <dbReference type="Pfam" id="PF17667"/>
    </source>
</evidence>
<feature type="compositionally biased region" description="Basic and acidic residues" evidence="1">
    <location>
        <begin position="381"/>
        <end position="402"/>
    </location>
</feature>
<dbReference type="InterPro" id="IPR040976">
    <property type="entry name" value="Pkinase_fungal"/>
</dbReference>
<evidence type="ECO:0000256" key="1">
    <source>
        <dbReference type="SAM" id="MobiDB-lite"/>
    </source>
</evidence>
<dbReference type="EMBL" id="KB467943">
    <property type="protein sequence ID" value="PCH38930.1"/>
    <property type="molecule type" value="Genomic_DNA"/>
</dbReference>
<evidence type="ECO:0000313" key="3">
    <source>
        <dbReference type="EMBL" id="PCH38930.1"/>
    </source>
</evidence>
<dbReference type="Gene3D" id="1.10.510.10">
    <property type="entry name" value="Transferase(Phosphotransferase) domain 1"/>
    <property type="match status" value="1"/>
</dbReference>
<accession>A0A2H3J9L6</accession>
<dbReference type="AlphaFoldDB" id="A0A2H3J9L6"/>
<organism evidence="3 4">
    <name type="scientific">Wolfiporia cocos (strain MD-104)</name>
    <name type="common">Brown rot fungus</name>
    <dbReference type="NCBI Taxonomy" id="742152"/>
    <lineage>
        <taxon>Eukaryota</taxon>
        <taxon>Fungi</taxon>
        <taxon>Dikarya</taxon>
        <taxon>Basidiomycota</taxon>
        <taxon>Agaricomycotina</taxon>
        <taxon>Agaricomycetes</taxon>
        <taxon>Polyporales</taxon>
        <taxon>Phaeolaceae</taxon>
        <taxon>Wolfiporia</taxon>
    </lineage>
</organism>
<dbReference type="InterPro" id="IPR008266">
    <property type="entry name" value="Tyr_kinase_AS"/>
</dbReference>
<protein>
    <recommendedName>
        <fullName evidence="2">Fungal-type protein kinase domain-containing protein</fullName>
    </recommendedName>
</protein>
<gene>
    <name evidence="3" type="ORF">WOLCODRAFT_167705</name>
</gene>
<proteinExistence type="predicted"/>